<dbReference type="KEGG" id="nps:KRR39_06045"/>
<proteinExistence type="predicted"/>
<keyword evidence="2" id="KW-1185">Reference proteome</keyword>
<dbReference type="Proteomes" id="UP000683575">
    <property type="component" value="Chromosome"/>
</dbReference>
<organism evidence="1 2">
    <name type="scientific">Nocardioides panacis</name>
    <dbReference type="NCBI Taxonomy" id="2849501"/>
    <lineage>
        <taxon>Bacteria</taxon>
        <taxon>Bacillati</taxon>
        <taxon>Actinomycetota</taxon>
        <taxon>Actinomycetes</taxon>
        <taxon>Propionibacteriales</taxon>
        <taxon>Nocardioidaceae</taxon>
        <taxon>Nocardioides</taxon>
    </lineage>
</organism>
<dbReference type="EMBL" id="CP077062">
    <property type="protein sequence ID" value="QWZ09340.1"/>
    <property type="molecule type" value="Genomic_DNA"/>
</dbReference>
<name>A0A975T0F8_9ACTN</name>
<accession>A0A975T0F8</accession>
<reference evidence="1" key="1">
    <citation type="submission" date="2021-06" db="EMBL/GenBank/DDBJ databases">
        <title>Complete genome sequence of Nocardioides sp. G188.</title>
        <authorList>
            <person name="Im W.-T."/>
        </authorList>
    </citation>
    <scope>NUCLEOTIDE SEQUENCE</scope>
    <source>
        <strain evidence="1">G188</strain>
    </source>
</reference>
<evidence type="ECO:0000313" key="2">
    <source>
        <dbReference type="Proteomes" id="UP000683575"/>
    </source>
</evidence>
<evidence type="ECO:0000313" key="1">
    <source>
        <dbReference type="EMBL" id="QWZ09340.1"/>
    </source>
</evidence>
<dbReference type="Pfam" id="PF04978">
    <property type="entry name" value="MST"/>
    <property type="match status" value="1"/>
</dbReference>
<dbReference type="RefSeq" id="WP_216941186.1">
    <property type="nucleotide sequence ID" value="NZ_CP077062.1"/>
</dbReference>
<dbReference type="AlphaFoldDB" id="A0A975T0F8"/>
<dbReference type="InterPro" id="IPR007061">
    <property type="entry name" value="MST-like"/>
</dbReference>
<protein>
    <submittedName>
        <fullName evidence="1">DinB family protein</fullName>
    </submittedName>
</protein>
<gene>
    <name evidence="1" type="ORF">KRR39_06045</name>
</gene>
<sequence>MSEFPEPGGGTADPAALFSRYLEFYRRTVARKVASLPAAEQRASRLPSGWSPLELLVHLAHMERRWFVWGFLGEPVDDPWGDDLDGRWHAPADVTAVQVVAQLQEVGERTTAVLAGHRLDEHAPPGPRFDGEPATLAWICFHVLQEYARHAGHLDVAVELAGGDVGE</sequence>